<evidence type="ECO:0000313" key="3">
    <source>
        <dbReference type="Proteomes" id="UP001203058"/>
    </source>
</evidence>
<keyword evidence="3" id="KW-1185">Reference proteome</keyword>
<sequence>MPSVFALVVEEFEEELAAISALVNAAADPSLGGPRARVAGANAAILLLAATFEEFVRELARSFARAVVEGCDSYDKLPPRLATVAWRRTMESLARLRLNDRTEVFSRESIFADAQTRFTIAYEFCRGDLTQDIYQELIHNESNMRPQELNSLFNLSGLGNVCGLASAEAELLTELGETEPGQAAPRLVERLEDFFERRNQVAHSLNSMRSSGPEQITADIALLSAFGRSVQKVLEREAPRPARDASTPAATLPGRAVDAAVRGIANFLRGFFKPSADPA</sequence>
<feature type="domain" description="RiboL-PSP-HEPN" evidence="1">
    <location>
        <begin position="11"/>
        <end position="219"/>
    </location>
</feature>
<reference evidence="2 3" key="1">
    <citation type="submission" date="2022-03" db="EMBL/GenBank/DDBJ databases">
        <authorList>
            <person name="Jo J.-H."/>
            <person name="Im W.-T."/>
        </authorList>
    </citation>
    <scope>NUCLEOTIDE SEQUENCE [LARGE SCALE GENOMIC DNA]</scope>
    <source>
        <strain evidence="2 3">SM33</strain>
    </source>
</reference>
<comment type="caution">
    <text evidence="2">The sequence shown here is derived from an EMBL/GenBank/DDBJ whole genome shotgun (WGS) entry which is preliminary data.</text>
</comment>
<evidence type="ECO:0000259" key="1">
    <source>
        <dbReference type="Pfam" id="PF18735"/>
    </source>
</evidence>
<accession>A0ABS9VN05</accession>
<dbReference type="InterPro" id="IPR041519">
    <property type="entry name" value="HEPN_RiboL-PSP"/>
</dbReference>
<name>A0ABS9VN05_9SPHN</name>
<dbReference type="Proteomes" id="UP001203058">
    <property type="component" value="Unassembled WGS sequence"/>
</dbReference>
<proteinExistence type="predicted"/>
<gene>
    <name evidence="2" type="ORF">LZ016_09615</name>
</gene>
<evidence type="ECO:0000313" key="2">
    <source>
        <dbReference type="EMBL" id="MCH8616355.1"/>
    </source>
</evidence>
<dbReference type="RefSeq" id="WP_241447157.1">
    <property type="nucleotide sequence ID" value="NZ_JAKZHW010000001.1"/>
</dbReference>
<protein>
    <submittedName>
        <fullName evidence="2">HEPN domain-containing protein</fullName>
    </submittedName>
</protein>
<organism evidence="2 3">
    <name type="scientific">Sphingomonas telluris</name>
    <dbReference type="NCBI Taxonomy" id="2907998"/>
    <lineage>
        <taxon>Bacteria</taxon>
        <taxon>Pseudomonadati</taxon>
        <taxon>Pseudomonadota</taxon>
        <taxon>Alphaproteobacteria</taxon>
        <taxon>Sphingomonadales</taxon>
        <taxon>Sphingomonadaceae</taxon>
        <taxon>Sphingomonas</taxon>
    </lineage>
</organism>
<dbReference type="EMBL" id="JAKZHW010000001">
    <property type="protein sequence ID" value="MCH8616355.1"/>
    <property type="molecule type" value="Genomic_DNA"/>
</dbReference>
<dbReference type="Pfam" id="PF18735">
    <property type="entry name" value="HEPN_RiboL-PSP"/>
    <property type="match status" value="1"/>
</dbReference>